<evidence type="ECO:0000313" key="1">
    <source>
        <dbReference type="EMBL" id="MBB6123608.1"/>
    </source>
</evidence>
<organism evidence="1 2">
    <name type="scientific">Sphingobium subterraneum</name>
    <dbReference type="NCBI Taxonomy" id="627688"/>
    <lineage>
        <taxon>Bacteria</taxon>
        <taxon>Pseudomonadati</taxon>
        <taxon>Pseudomonadota</taxon>
        <taxon>Alphaproteobacteria</taxon>
        <taxon>Sphingomonadales</taxon>
        <taxon>Sphingomonadaceae</taxon>
        <taxon>Sphingobium</taxon>
    </lineage>
</organism>
<dbReference type="Proteomes" id="UP000552700">
    <property type="component" value="Unassembled WGS sequence"/>
</dbReference>
<gene>
    <name evidence="1" type="ORF">FHS92_001315</name>
</gene>
<dbReference type="AlphaFoldDB" id="A0A841J4Z3"/>
<comment type="caution">
    <text evidence="1">The sequence shown here is derived from an EMBL/GenBank/DDBJ whole genome shotgun (WGS) entry which is preliminary data.</text>
</comment>
<evidence type="ECO:0000313" key="2">
    <source>
        <dbReference type="Proteomes" id="UP000552700"/>
    </source>
</evidence>
<dbReference type="EMBL" id="JACIJP010000001">
    <property type="protein sequence ID" value="MBB6123608.1"/>
    <property type="molecule type" value="Genomic_DNA"/>
</dbReference>
<keyword evidence="2" id="KW-1185">Reference proteome</keyword>
<name>A0A841J4Z3_9SPHN</name>
<accession>A0A841J4Z3</accession>
<reference evidence="1 2" key="1">
    <citation type="submission" date="2020-08" db="EMBL/GenBank/DDBJ databases">
        <title>Genomic Encyclopedia of Type Strains, Phase IV (KMG-IV): sequencing the most valuable type-strain genomes for metagenomic binning, comparative biology and taxonomic classification.</title>
        <authorList>
            <person name="Goeker M."/>
        </authorList>
    </citation>
    <scope>NUCLEOTIDE SEQUENCE [LARGE SCALE GENOMIC DNA]</scope>
    <source>
        <strain evidence="1 2">DSM 102255</strain>
    </source>
</reference>
<protein>
    <submittedName>
        <fullName evidence="1">Uncharacterized protein</fullName>
    </submittedName>
</protein>
<sequence length="101" mass="11531">MGLVSASSCMCANKFVEPSIAANAHAVRRRRDHGGNLHSDAATFHQSIKPVSRCGHSVKFEPHGLWWHFERRGWDDGLVAARNRFWCHICRSQKRVKVRPL</sequence>
<proteinExistence type="predicted"/>